<dbReference type="InterPro" id="IPR027417">
    <property type="entry name" value="P-loop_NTPase"/>
</dbReference>
<dbReference type="GO" id="GO:0005737">
    <property type="term" value="C:cytoplasm"/>
    <property type="evidence" value="ECO:0007669"/>
    <property type="project" value="TreeGrafter"/>
</dbReference>
<keyword evidence="4" id="KW-1185">Reference proteome</keyword>
<dbReference type="PANTHER" id="PTHR42700">
    <property type="entry name" value="SULFATE ADENYLYLTRANSFERASE"/>
    <property type="match status" value="1"/>
</dbReference>
<dbReference type="GO" id="GO:0019379">
    <property type="term" value="P:sulfate assimilation, phosphoadenylyl sulfate reduction by phosphoadenylyl-sulfate reductase (thioredoxin)"/>
    <property type="evidence" value="ECO:0007669"/>
    <property type="project" value="TreeGrafter"/>
</dbReference>
<dbReference type="SUPFAM" id="SSF52540">
    <property type="entry name" value="P-loop containing nucleoside triphosphate hydrolases"/>
    <property type="match status" value="1"/>
</dbReference>
<gene>
    <name evidence="3" type="ORF">SAMN02745704_01010</name>
</gene>
<dbReference type="GO" id="GO:0004781">
    <property type="term" value="F:sulfate adenylyltransferase (ATP) activity"/>
    <property type="evidence" value="ECO:0007669"/>
    <property type="project" value="TreeGrafter"/>
</dbReference>
<dbReference type="EMBL" id="FUYC01000003">
    <property type="protein sequence ID" value="SKA77626.1"/>
    <property type="molecule type" value="Genomic_DNA"/>
</dbReference>
<dbReference type="RefSeq" id="WP_078716590.1">
    <property type="nucleotide sequence ID" value="NZ_FUYC01000003.1"/>
</dbReference>
<dbReference type="GO" id="GO:0016301">
    <property type="term" value="F:kinase activity"/>
    <property type="evidence" value="ECO:0007669"/>
    <property type="project" value="UniProtKB-KW"/>
</dbReference>
<evidence type="ECO:0000313" key="3">
    <source>
        <dbReference type="EMBL" id="SKA77626.1"/>
    </source>
</evidence>
<evidence type="ECO:0000259" key="2">
    <source>
        <dbReference type="Pfam" id="PF01583"/>
    </source>
</evidence>
<name>A0A1T4WJU3_9BACT</name>
<reference evidence="3 4" key="1">
    <citation type="submission" date="2017-02" db="EMBL/GenBank/DDBJ databases">
        <authorList>
            <person name="Peterson S.W."/>
        </authorList>
    </citation>
    <scope>NUCLEOTIDE SEQUENCE [LARGE SCALE GENOMIC DNA]</scope>
    <source>
        <strain evidence="3 4">DSM 16080</strain>
    </source>
</reference>
<accession>A0A1T4WJU3</accession>
<dbReference type="STRING" id="1121449.SAMN02745704_01010"/>
<dbReference type="Pfam" id="PF01583">
    <property type="entry name" value="APS_kinase"/>
    <property type="match status" value="1"/>
</dbReference>
<keyword evidence="1" id="KW-0808">Transferase</keyword>
<sequence length="211" mass="23100">MPGGVVSSSSGTADGGWAVWITGLPGSGKSTVADMLAATLRKHGMDVRILRMDEQRKKYVPDPQYTSEERENAYRLFARDGAAWVRTGVGVIMDATAHRLRWRTVARREIPCFAEIHLRVPLETAMAREAERPQGAVMAGLYAKALERRDTGTDKPGLGDVVGVDVPFEEDPKAECVLDNTVDEPGKTVERILLFLLPWLRALGKGVSISV</sequence>
<dbReference type="InterPro" id="IPR050512">
    <property type="entry name" value="Sulf_AdTrans/APS_kinase"/>
</dbReference>
<dbReference type="GO" id="GO:0010134">
    <property type="term" value="P:sulfate assimilation via adenylyl sulfate reduction"/>
    <property type="evidence" value="ECO:0007669"/>
    <property type="project" value="TreeGrafter"/>
</dbReference>
<keyword evidence="3" id="KW-0418">Kinase</keyword>
<dbReference type="Gene3D" id="3.40.50.300">
    <property type="entry name" value="P-loop containing nucleotide triphosphate hydrolases"/>
    <property type="match status" value="1"/>
</dbReference>
<organism evidence="3 4">
    <name type="scientific">Paucidesulfovibrio gracilis DSM 16080</name>
    <dbReference type="NCBI Taxonomy" id="1121449"/>
    <lineage>
        <taxon>Bacteria</taxon>
        <taxon>Pseudomonadati</taxon>
        <taxon>Thermodesulfobacteriota</taxon>
        <taxon>Desulfovibrionia</taxon>
        <taxon>Desulfovibrionales</taxon>
        <taxon>Desulfovibrionaceae</taxon>
        <taxon>Paucidesulfovibrio</taxon>
    </lineage>
</organism>
<dbReference type="InterPro" id="IPR059117">
    <property type="entry name" value="APS_kinase_dom"/>
</dbReference>
<protein>
    <submittedName>
        <fullName evidence="3">Adenylylsulfate kinase</fullName>
    </submittedName>
</protein>
<dbReference type="AlphaFoldDB" id="A0A1T4WJU3"/>
<feature type="domain" description="APS kinase" evidence="2">
    <location>
        <begin position="16"/>
        <end position="176"/>
    </location>
</feature>
<proteinExistence type="predicted"/>
<evidence type="ECO:0000256" key="1">
    <source>
        <dbReference type="ARBA" id="ARBA00022679"/>
    </source>
</evidence>
<dbReference type="PANTHER" id="PTHR42700:SF1">
    <property type="entry name" value="SULFATE ADENYLYLTRANSFERASE"/>
    <property type="match status" value="1"/>
</dbReference>
<dbReference type="Proteomes" id="UP000190027">
    <property type="component" value="Unassembled WGS sequence"/>
</dbReference>
<dbReference type="OrthoDB" id="9804504at2"/>
<evidence type="ECO:0000313" key="4">
    <source>
        <dbReference type="Proteomes" id="UP000190027"/>
    </source>
</evidence>